<dbReference type="Proteomes" id="UP001596406">
    <property type="component" value="Unassembled WGS sequence"/>
</dbReference>
<evidence type="ECO:0000313" key="2">
    <source>
        <dbReference type="Proteomes" id="UP001596406"/>
    </source>
</evidence>
<keyword evidence="2" id="KW-1185">Reference proteome</keyword>
<name>A0ABD5UAD8_9EURY</name>
<protein>
    <submittedName>
        <fullName evidence="1">Uncharacterized protein</fullName>
    </submittedName>
</protein>
<dbReference type="RefSeq" id="WP_304447423.1">
    <property type="nucleotide sequence ID" value="NZ_JARRAH010000001.1"/>
</dbReference>
<dbReference type="InterPro" id="IPR013783">
    <property type="entry name" value="Ig-like_fold"/>
</dbReference>
<evidence type="ECO:0000313" key="1">
    <source>
        <dbReference type="EMBL" id="MFC6835727.1"/>
    </source>
</evidence>
<proteinExistence type="predicted"/>
<dbReference type="AlphaFoldDB" id="A0ABD5UAD8"/>
<comment type="caution">
    <text evidence="1">The sequence shown here is derived from an EMBL/GenBank/DDBJ whole genome shotgun (WGS) entry which is preliminary data.</text>
</comment>
<gene>
    <name evidence="1" type="ORF">ACFQHK_04300</name>
</gene>
<organism evidence="1 2">
    <name type="scientific">Halomarina ordinaria</name>
    <dbReference type="NCBI Taxonomy" id="3033939"/>
    <lineage>
        <taxon>Archaea</taxon>
        <taxon>Methanobacteriati</taxon>
        <taxon>Methanobacteriota</taxon>
        <taxon>Stenosarchaea group</taxon>
        <taxon>Halobacteria</taxon>
        <taxon>Halobacteriales</taxon>
        <taxon>Natronomonadaceae</taxon>
        <taxon>Halomarina</taxon>
    </lineage>
</organism>
<reference evidence="1 2" key="1">
    <citation type="journal article" date="2019" name="Int. J. Syst. Evol. Microbiol.">
        <title>The Global Catalogue of Microorganisms (GCM) 10K type strain sequencing project: providing services to taxonomists for standard genome sequencing and annotation.</title>
        <authorList>
            <consortium name="The Broad Institute Genomics Platform"/>
            <consortium name="The Broad Institute Genome Sequencing Center for Infectious Disease"/>
            <person name="Wu L."/>
            <person name="Ma J."/>
        </authorList>
    </citation>
    <scope>NUCLEOTIDE SEQUENCE [LARGE SCALE GENOMIC DNA]</scope>
    <source>
        <strain evidence="1 2">PSRA2</strain>
    </source>
</reference>
<sequence>MTVDDGEGRERNGVTRSVAFERADVDASANTTVTATAVDARGQTATATRTLGSREAPRLLSAEFVNGPVDSYHERIDAGRYTAHHVTKVDLNGTDPETVKVRQIPGSPDDVLRVSQKKRVVDGNTLTVHTYWAAYKPGDNPHYTITTRLDVERAASASRVVNDDFEVEPSKPELRLRMLNDGTDGVDMTERIEIDASGSFDPDGSDLTYTWKMGANPHPDDNSTAYLSYWDAGKLVLEDEQDQVTTQTWSALRGFVPEIDDSKTDVWPVYHETGTTPTMYPISSQPYSSAQTLRVRVRTEPIHFRRETSSVSVGAELDGSAGEIVRWNEVPYTPIETRPGDAVGGRNSVYYEGVIELEAAALASEDLRPTLTLYNEEQPDFAREQYDLPTVRVQSLNETRHEDLEVSDVSYAIERPVTERMTVEDRERLQRLRSYGFTVVSASSRVTGYEMERREKVRDAEYETSKRLFDRRWQRRLFIDENDGWGVSGTETTRHREPRTETEWRSARGEDYTGETRRVLVSPARYLTERQYRYWTTETYEREVESRQCLWGGHCYTVTRTEERTRRVSKTYWSLSARSSSHSPTGRTRQHKIRSAEYETQYEHRYTTWETVTERRYEATKRELVSPAVYEWRDYRTVADSQTAWRLAKADDIRIGAERRKPTWEVLREGTKTVERPAYEDAGNVTSTHATVTGTTVRYTTQDGEVRRRVVGPFETEFSGAGVVNEESILREVREEED</sequence>
<accession>A0ABD5UAD8</accession>
<dbReference type="Gene3D" id="2.60.40.10">
    <property type="entry name" value="Immunoglobulins"/>
    <property type="match status" value="1"/>
</dbReference>
<dbReference type="EMBL" id="JBHSXM010000001">
    <property type="protein sequence ID" value="MFC6835727.1"/>
    <property type="molecule type" value="Genomic_DNA"/>
</dbReference>